<sequence>MEFRISYILEKGTGALNEDAISLNGTTFGVFDGATSLCGRRFENGVTGGFLASHTAKEIFTTGKGTLKFLAGEANGAIRENMLAHQVDMSDRASLWSTSAAVVQMDSDRMHWIQIGDSLILFVHKDGSFSVPVKNVDHDAETLSMWKSMAGKTEQTIMEALGDQIRRVRSRMNRDYGVLNGEPCFISFLNQGTADLKDIAHVLIFTDGLFIPTEDPSITCFDAMADLFQMGGLPAVRDYVRELEASDPDCVRYPRFKTHDDMGAVALRIIE</sequence>
<name>A0ABT3NA69_9BACT</name>
<organism evidence="2 3">
    <name type="scientific">Desulfobotulus pelophilus</name>
    <dbReference type="NCBI Taxonomy" id="2823377"/>
    <lineage>
        <taxon>Bacteria</taxon>
        <taxon>Pseudomonadati</taxon>
        <taxon>Thermodesulfobacteriota</taxon>
        <taxon>Desulfobacteria</taxon>
        <taxon>Desulfobacterales</taxon>
        <taxon>Desulfobacteraceae</taxon>
        <taxon>Desulfobotulus</taxon>
    </lineage>
</organism>
<evidence type="ECO:0000313" key="2">
    <source>
        <dbReference type="EMBL" id="MCW7754363.1"/>
    </source>
</evidence>
<proteinExistence type="predicted"/>
<evidence type="ECO:0000259" key="1">
    <source>
        <dbReference type="Pfam" id="PF13672"/>
    </source>
</evidence>
<dbReference type="Proteomes" id="UP001209681">
    <property type="component" value="Unassembled WGS sequence"/>
</dbReference>
<dbReference type="Gene3D" id="3.60.40.10">
    <property type="entry name" value="PPM-type phosphatase domain"/>
    <property type="match status" value="1"/>
</dbReference>
<keyword evidence="3" id="KW-1185">Reference proteome</keyword>
<dbReference type="RefSeq" id="WP_265425283.1">
    <property type="nucleotide sequence ID" value="NZ_JAPFPW010000011.1"/>
</dbReference>
<reference evidence="2 3" key="1">
    <citation type="submission" date="2022-11" db="EMBL/GenBank/DDBJ databases">
        <title>Desulfobotulus tamanensis H1 sp. nov. - anaerobic, alkaliphilic, sulphate reducing bacterium isolated from terrestrial mud volcano.</title>
        <authorList>
            <person name="Frolova A."/>
            <person name="Merkel A.Y."/>
            <person name="Slobodkin A.I."/>
        </authorList>
    </citation>
    <scope>NUCLEOTIDE SEQUENCE [LARGE SCALE GENOMIC DNA]</scope>
    <source>
        <strain evidence="2 3">H1</strain>
    </source>
</reference>
<feature type="domain" description="PPM-type phosphatase" evidence="1">
    <location>
        <begin position="13"/>
        <end position="225"/>
    </location>
</feature>
<dbReference type="SUPFAM" id="SSF81606">
    <property type="entry name" value="PP2C-like"/>
    <property type="match status" value="1"/>
</dbReference>
<dbReference type="InterPro" id="IPR001932">
    <property type="entry name" value="PPM-type_phosphatase-like_dom"/>
</dbReference>
<accession>A0ABT3NA69</accession>
<protein>
    <submittedName>
        <fullName evidence="2">Protein phosphatase 2C domain-containing protein</fullName>
    </submittedName>
</protein>
<dbReference type="Pfam" id="PF13672">
    <property type="entry name" value="PP2C_2"/>
    <property type="match status" value="1"/>
</dbReference>
<gene>
    <name evidence="2" type="ORF">OOT00_10230</name>
</gene>
<dbReference type="InterPro" id="IPR036457">
    <property type="entry name" value="PPM-type-like_dom_sf"/>
</dbReference>
<comment type="caution">
    <text evidence="2">The sequence shown here is derived from an EMBL/GenBank/DDBJ whole genome shotgun (WGS) entry which is preliminary data.</text>
</comment>
<evidence type="ECO:0000313" key="3">
    <source>
        <dbReference type="Proteomes" id="UP001209681"/>
    </source>
</evidence>
<dbReference type="EMBL" id="JAPFPW010000011">
    <property type="protein sequence ID" value="MCW7754363.1"/>
    <property type="molecule type" value="Genomic_DNA"/>
</dbReference>